<dbReference type="GO" id="GO:0003700">
    <property type="term" value="F:DNA-binding transcription factor activity"/>
    <property type="evidence" value="ECO:0007669"/>
    <property type="project" value="InterPro"/>
</dbReference>
<dbReference type="InterPro" id="IPR039422">
    <property type="entry name" value="MarR/SlyA-like"/>
</dbReference>
<accession>A0A378W6S0</accession>
<dbReference type="InterPro" id="IPR000835">
    <property type="entry name" value="HTH_MarR-typ"/>
</dbReference>
<dbReference type="SMART" id="SM00347">
    <property type="entry name" value="HTH_MARR"/>
    <property type="match status" value="1"/>
</dbReference>
<sequence>MSEKVSENPWERVPLGFLLGRASVATSARVTDELRALDLGLLEYVCMTKLRNSPGLSNAELARETRVTRQAVNVALQRLQEAEMISRPETVSSGRALPARLTRKGSALIRRAEEAVRSVEDQLLGALSPAQRSEFKRVLGLCIESGEVGVAELEPLDGRRR</sequence>
<evidence type="ECO:0000313" key="2">
    <source>
        <dbReference type="EMBL" id="SUA28489.1"/>
    </source>
</evidence>
<evidence type="ECO:0000313" key="3">
    <source>
        <dbReference type="Proteomes" id="UP000254945"/>
    </source>
</evidence>
<dbReference type="RefSeq" id="WP_084676751.1">
    <property type="nucleotide sequence ID" value="NZ_CP081000.1"/>
</dbReference>
<dbReference type="InterPro" id="IPR036388">
    <property type="entry name" value="WH-like_DNA-bd_sf"/>
</dbReference>
<dbReference type="Proteomes" id="UP000254945">
    <property type="component" value="Unassembled WGS sequence"/>
</dbReference>
<feature type="domain" description="HTH marR-type" evidence="1">
    <location>
        <begin position="12"/>
        <end position="144"/>
    </location>
</feature>
<dbReference type="PANTHER" id="PTHR33164:SF43">
    <property type="entry name" value="HTH-TYPE TRANSCRIPTIONAL REPRESSOR YETL"/>
    <property type="match status" value="1"/>
</dbReference>
<dbReference type="PROSITE" id="PS50995">
    <property type="entry name" value="HTH_MARR_2"/>
    <property type="match status" value="1"/>
</dbReference>
<protein>
    <submittedName>
        <fullName evidence="2">Transcriptional regulatory protein</fullName>
    </submittedName>
</protein>
<reference evidence="2 3" key="1">
    <citation type="submission" date="2018-06" db="EMBL/GenBank/DDBJ databases">
        <authorList>
            <consortium name="Pathogen Informatics"/>
            <person name="Doyle S."/>
        </authorList>
    </citation>
    <scope>NUCLEOTIDE SEQUENCE [LARGE SCALE GENOMIC DNA]</scope>
    <source>
        <strain evidence="2 3">NCTC4524</strain>
    </source>
</reference>
<dbReference type="AlphaFoldDB" id="A0A378W6S0"/>
<organism evidence="2 3">
    <name type="scientific">Mycolicibacterium senegalense</name>
    <dbReference type="NCBI Taxonomy" id="1796"/>
    <lineage>
        <taxon>Bacteria</taxon>
        <taxon>Bacillati</taxon>
        <taxon>Actinomycetota</taxon>
        <taxon>Actinomycetes</taxon>
        <taxon>Mycobacteriales</taxon>
        <taxon>Mycobacteriaceae</taxon>
        <taxon>Mycolicibacterium</taxon>
    </lineage>
</organism>
<dbReference type="Gene3D" id="1.10.10.10">
    <property type="entry name" value="Winged helix-like DNA-binding domain superfamily/Winged helix DNA-binding domain"/>
    <property type="match status" value="1"/>
</dbReference>
<name>A0A378W6S0_9MYCO</name>
<dbReference type="EMBL" id="UGQQ01000002">
    <property type="protein sequence ID" value="SUA28489.1"/>
    <property type="molecule type" value="Genomic_DNA"/>
</dbReference>
<evidence type="ECO:0000259" key="1">
    <source>
        <dbReference type="PROSITE" id="PS50995"/>
    </source>
</evidence>
<dbReference type="Pfam" id="PF01047">
    <property type="entry name" value="MarR"/>
    <property type="match status" value="1"/>
</dbReference>
<dbReference type="PANTHER" id="PTHR33164">
    <property type="entry name" value="TRANSCRIPTIONAL REGULATOR, MARR FAMILY"/>
    <property type="match status" value="1"/>
</dbReference>
<dbReference type="SUPFAM" id="SSF46785">
    <property type="entry name" value="Winged helix' DNA-binding domain"/>
    <property type="match status" value="1"/>
</dbReference>
<dbReference type="InterPro" id="IPR036390">
    <property type="entry name" value="WH_DNA-bd_sf"/>
</dbReference>
<proteinExistence type="predicted"/>
<gene>
    <name evidence="2" type="ORF">NCTC4524_04469</name>
</gene>
<dbReference type="GO" id="GO:0006950">
    <property type="term" value="P:response to stress"/>
    <property type="evidence" value="ECO:0007669"/>
    <property type="project" value="TreeGrafter"/>
</dbReference>